<reference evidence="4" key="1">
    <citation type="submission" date="2018-11" db="EMBL/GenBank/DDBJ databases">
        <authorList>
            <person name="Onetto C."/>
        </authorList>
    </citation>
    <scope>NUCLEOTIDE SEQUENCE [LARGE SCALE GENOMIC DNA]</scope>
</reference>
<dbReference type="AlphaFoldDB" id="A0A564WDG1"/>
<dbReference type="PANTHER" id="PTHR30469">
    <property type="entry name" value="MULTIDRUG RESISTANCE PROTEIN MDTA"/>
    <property type="match status" value="1"/>
</dbReference>
<evidence type="ECO:0000313" key="5">
    <source>
        <dbReference type="Proteomes" id="UP000326641"/>
    </source>
</evidence>
<dbReference type="Gene3D" id="1.10.287.470">
    <property type="entry name" value="Helix hairpin bin"/>
    <property type="match status" value="1"/>
</dbReference>
<dbReference type="Gene3D" id="2.40.30.170">
    <property type="match status" value="1"/>
</dbReference>
<dbReference type="EMBL" id="UXAT02000015">
    <property type="protein sequence ID" value="VUX46496.1"/>
    <property type="molecule type" value="Genomic_DNA"/>
</dbReference>
<accession>A0A564WDG1</accession>
<feature type="coiled-coil region" evidence="2">
    <location>
        <begin position="116"/>
        <end position="188"/>
    </location>
</feature>
<dbReference type="Gene3D" id="2.40.50.100">
    <property type="match status" value="1"/>
</dbReference>
<protein>
    <recommendedName>
        <fullName evidence="3">Multidrug resistance protein MdtA-like barrel-sandwich hybrid domain-containing protein</fullName>
    </recommendedName>
</protein>
<dbReference type="InterPro" id="IPR058625">
    <property type="entry name" value="MdtA-like_BSH"/>
</dbReference>
<gene>
    <name evidence="4" type="ORF">DF3PA_220054</name>
</gene>
<dbReference type="GO" id="GO:0015562">
    <property type="term" value="F:efflux transmembrane transporter activity"/>
    <property type="evidence" value="ECO:0007669"/>
    <property type="project" value="TreeGrafter"/>
</dbReference>
<dbReference type="SUPFAM" id="SSF111369">
    <property type="entry name" value="HlyD-like secretion proteins"/>
    <property type="match status" value="1"/>
</dbReference>
<name>A0A564WDG1_9PROT</name>
<comment type="caution">
    <text evidence="4">The sequence shown here is derived from an EMBL/GenBank/DDBJ whole genome shotgun (WGS) entry which is preliminary data.</text>
</comment>
<feature type="domain" description="Multidrug resistance protein MdtA-like barrel-sandwich hybrid" evidence="3">
    <location>
        <begin position="62"/>
        <end position="215"/>
    </location>
</feature>
<sequence length="317" mass="34147">MKPLGRAIVVLLALAGIGYAIFFTASAGRQAPPDPKPLSLPAETRFADTVAGSGLIEANTRNIAIGSFASGIVTAINVVEGQRVAAGAALFSLDPRLAEAELVIAQSAVTTTQARVAAAAADLADQEDQLQRSEKLKTGIVISEDRLMRSRFAVRTARARLEAARAEVETALARVQSAEVTLERLTVRAPVAGLILKVNIRVGEFVSAGPATDPLVLLGNDRPMHVRVQIDENDTWRLKPDAAAEAVVRGQREQRFALKLVRIDPYVLPKRSLTGERSERVDTRVLELIYSFDPGEQTVFIGQQVDVFIEAKPIAAR</sequence>
<dbReference type="Proteomes" id="UP000326641">
    <property type="component" value="Unassembled WGS sequence"/>
</dbReference>
<dbReference type="InterPro" id="IPR006143">
    <property type="entry name" value="RND_pump_MFP"/>
</dbReference>
<proteinExistence type="inferred from homology"/>
<dbReference type="Pfam" id="PF25917">
    <property type="entry name" value="BSH_RND"/>
    <property type="match status" value="1"/>
</dbReference>
<dbReference type="NCBIfam" id="TIGR01730">
    <property type="entry name" value="RND_mfp"/>
    <property type="match status" value="1"/>
</dbReference>
<comment type="similarity">
    <text evidence="1">Belongs to the membrane fusion protein (MFP) (TC 8.A.1) family.</text>
</comment>
<evidence type="ECO:0000313" key="4">
    <source>
        <dbReference type="EMBL" id="VUX46496.1"/>
    </source>
</evidence>
<dbReference type="GO" id="GO:1990281">
    <property type="term" value="C:efflux pump complex"/>
    <property type="evidence" value="ECO:0007669"/>
    <property type="project" value="TreeGrafter"/>
</dbReference>
<keyword evidence="5" id="KW-1185">Reference proteome</keyword>
<keyword evidence="2" id="KW-0175">Coiled coil</keyword>
<evidence type="ECO:0000256" key="1">
    <source>
        <dbReference type="ARBA" id="ARBA00009477"/>
    </source>
</evidence>
<dbReference type="PANTHER" id="PTHR30469:SF15">
    <property type="entry name" value="HLYD FAMILY OF SECRETION PROTEINS"/>
    <property type="match status" value="1"/>
</dbReference>
<evidence type="ECO:0000256" key="2">
    <source>
        <dbReference type="SAM" id="Coils"/>
    </source>
</evidence>
<evidence type="ECO:0000259" key="3">
    <source>
        <dbReference type="Pfam" id="PF25917"/>
    </source>
</evidence>
<organism evidence="4 5">
    <name type="scientific">Candidatus Defluviicoccus seviourii</name>
    <dbReference type="NCBI Taxonomy" id="2565273"/>
    <lineage>
        <taxon>Bacteria</taxon>
        <taxon>Pseudomonadati</taxon>
        <taxon>Pseudomonadota</taxon>
        <taxon>Alphaproteobacteria</taxon>
        <taxon>Rhodospirillales</taxon>
        <taxon>Rhodospirillaceae</taxon>
        <taxon>Defluviicoccus</taxon>
    </lineage>
</organism>